<dbReference type="EMBL" id="JAAVMX010000003">
    <property type="protein sequence ID" value="KAF4510619.1"/>
    <property type="molecule type" value="Genomic_DNA"/>
</dbReference>
<protein>
    <submittedName>
        <fullName evidence="1">Uncharacterized protein</fullName>
    </submittedName>
</protein>
<dbReference type="AlphaFoldDB" id="A0A8H4V7C6"/>
<comment type="caution">
    <text evidence="1">The sequence shown here is derived from an EMBL/GenBank/DDBJ whole genome shotgun (WGS) entry which is preliminary data.</text>
</comment>
<dbReference type="Proteomes" id="UP000557566">
    <property type="component" value="Unassembled WGS sequence"/>
</dbReference>
<organism evidence="1 2">
    <name type="scientific">Ophiocordyceps sinensis</name>
    <dbReference type="NCBI Taxonomy" id="72228"/>
    <lineage>
        <taxon>Eukaryota</taxon>
        <taxon>Fungi</taxon>
        <taxon>Dikarya</taxon>
        <taxon>Ascomycota</taxon>
        <taxon>Pezizomycotina</taxon>
        <taxon>Sordariomycetes</taxon>
        <taxon>Hypocreomycetidae</taxon>
        <taxon>Hypocreales</taxon>
        <taxon>Ophiocordycipitaceae</taxon>
        <taxon>Ophiocordyceps</taxon>
    </lineage>
</organism>
<reference evidence="1 2" key="1">
    <citation type="journal article" date="2020" name="Genome Biol. Evol.">
        <title>A new high-quality draft genome assembly of the Chinese cordyceps Ophiocordyceps sinensis.</title>
        <authorList>
            <person name="Shu R."/>
            <person name="Zhang J."/>
            <person name="Meng Q."/>
            <person name="Zhang H."/>
            <person name="Zhou G."/>
            <person name="Li M."/>
            <person name="Wu P."/>
            <person name="Zhao Y."/>
            <person name="Chen C."/>
            <person name="Qin Q."/>
        </authorList>
    </citation>
    <scope>NUCLEOTIDE SEQUENCE [LARGE SCALE GENOMIC DNA]</scope>
    <source>
        <strain evidence="1 2">IOZ07</strain>
    </source>
</reference>
<name>A0A8H4V7C6_9HYPO</name>
<keyword evidence="2" id="KW-1185">Reference proteome</keyword>
<evidence type="ECO:0000313" key="1">
    <source>
        <dbReference type="EMBL" id="KAF4510619.1"/>
    </source>
</evidence>
<evidence type="ECO:0000313" key="2">
    <source>
        <dbReference type="Proteomes" id="UP000557566"/>
    </source>
</evidence>
<gene>
    <name evidence="1" type="ORF">G6O67_002495</name>
</gene>
<accession>A0A8H4V7C6</accession>
<proteinExistence type="predicted"/>
<sequence>MHANRRGGGKRFGSDGRDKRWRRRLTILTEALRDNARVPNTRARPISPAPSTRRRWSSLVIASSTGRQSTLSGFTLPFVYGPPRFKSALIPWFSFGVSIRVHVQAPHQRIHIHTAWDTVSIRISVRASASQHIPGSFWQLSSLRHHQILA</sequence>